<dbReference type="AlphaFoldDB" id="A0A2J6TJR5"/>
<dbReference type="EMBL" id="KZ613782">
    <property type="protein sequence ID" value="PMD63254.1"/>
    <property type="molecule type" value="Genomic_DNA"/>
</dbReference>
<dbReference type="Proteomes" id="UP000235371">
    <property type="component" value="Unassembled WGS sequence"/>
</dbReference>
<proteinExistence type="predicted"/>
<evidence type="ECO:0000313" key="2">
    <source>
        <dbReference type="Proteomes" id="UP000235371"/>
    </source>
</evidence>
<keyword evidence="2" id="KW-1185">Reference proteome</keyword>
<name>A0A2J6TJR5_9HELO</name>
<reference evidence="1 2" key="1">
    <citation type="submission" date="2016-04" db="EMBL/GenBank/DDBJ databases">
        <title>A degradative enzymes factory behind the ericoid mycorrhizal symbiosis.</title>
        <authorList>
            <consortium name="DOE Joint Genome Institute"/>
            <person name="Martino E."/>
            <person name="Morin E."/>
            <person name="Grelet G."/>
            <person name="Kuo A."/>
            <person name="Kohler A."/>
            <person name="Daghino S."/>
            <person name="Barry K."/>
            <person name="Choi C."/>
            <person name="Cichocki N."/>
            <person name="Clum A."/>
            <person name="Copeland A."/>
            <person name="Hainaut M."/>
            <person name="Haridas S."/>
            <person name="Labutti K."/>
            <person name="Lindquist E."/>
            <person name="Lipzen A."/>
            <person name="Khouja H.-R."/>
            <person name="Murat C."/>
            <person name="Ohm R."/>
            <person name="Olson A."/>
            <person name="Spatafora J."/>
            <person name="Veneault-Fourrey C."/>
            <person name="Henrissat B."/>
            <person name="Grigoriev I."/>
            <person name="Martin F."/>
            <person name="Perotto S."/>
        </authorList>
    </citation>
    <scope>NUCLEOTIDE SEQUENCE [LARGE SCALE GENOMIC DNA]</scope>
    <source>
        <strain evidence="1 2">E</strain>
    </source>
</reference>
<sequence length="177" mass="20127">MTGAAPIKADTSMQDAPSDALAKPLTNRKRHFKHFEIARLSFYIAGIQDVSTSKDIDAAMQLWRACVNETIKENKDFAWVAYCGGPGRKMDPHSQYIEISILFATLQARKYGKRWTSSELQGAETLPAQTQLFDRSADRESCRNSHESPARLILICEISFFRWQKEIDVANSWRVPD</sequence>
<gene>
    <name evidence="1" type="ORF">K444DRAFT_626987</name>
</gene>
<accession>A0A2J6TJR5</accession>
<dbReference type="GeneID" id="36590821"/>
<dbReference type="RefSeq" id="XP_024740158.1">
    <property type="nucleotide sequence ID" value="XM_024882744.1"/>
</dbReference>
<protein>
    <submittedName>
        <fullName evidence="1">Uncharacterized protein</fullName>
    </submittedName>
</protein>
<organism evidence="1 2">
    <name type="scientific">Hyaloscypha bicolor E</name>
    <dbReference type="NCBI Taxonomy" id="1095630"/>
    <lineage>
        <taxon>Eukaryota</taxon>
        <taxon>Fungi</taxon>
        <taxon>Dikarya</taxon>
        <taxon>Ascomycota</taxon>
        <taxon>Pezizomycotina</taxon>
        <taxon>Leotiomycetes</taxon>
        <taxon>Helotiales</taxon>
        <taxon>Hyaloscyphaceae</taxon>
        <taxon>Hyaloscypha</taxon>
        <taxon>Hyaloscypha bicolor</taxon>
    </lineage>
</organism>
<evidence type="ECO:0000313" key="1">
    <source>
        <dbReference type="EMBL" id="PMD63254.1"/>
    </source>
</evidence>
<dbReference type="InParanoid" id="A0A2J6TJR5"/>